<keyword evidence="3 4" id="KW-0597">Phosphoprotein</keyword>
<dbReference type="eggNOG" id="COG2202">
    <property type="taxonomic scope" value="Bacteria"/>
</dbReference>
<comment type="catalytic activity">
    <reaction evidence="1">
        <text>ATP + protein L-histidine = ADP + protein N-phospho-L-histidine.</text>
        <dbReference type="EC" id="2.7.13.3"/>
    </reaction>
</comment>
<dbReference type="EMBL" id="AE017180">
    <property type="protein sequence ID" value="AAR34789.1"/>
    <property type="molecule type" value="Genomic_DNA"/>
</dbReference>
<dbReference type="InterPro" id="IPR011006">
    <property type="entry name" value="CheY-like_superfamily"/>
</dbReference>
<feature type="domain" description="PAC" evidence="8">
    <location>
        <begin position="159"/>
        <end position="211"/>
    </location>
</feature>
<dbReference type="eggNOG" id="COG4191">
    <property type="taxonomic scope" value="Bacteria"/>
</dbReference>
<dbReference type="SUPFAM" id="SSF55874">
    <property type="entry name" value="ATPase domain of HSP90 chaperone/DNA topoisomerase II/histidine kinase"/>
    <property type="match status" value="1"/>
</dbReference>
<keyword evidence="11" id="KW-0002">3D-structure</keyword>
<dbReference type="PRINTS" id="PR00344">
    <property type="entry name" value="BCTRLSENSOR"/>
</dbReference>
<dbReference type="NCBIfam" id="TIGR00229">
    <property type="entry name" value="sensory_box"/>
    <property type="match status" value="3"/>
</dbReference>
<dbReference type="STRING" id="243231.GSU1414"/>
<proteinExistence type="evidence at protein level"/>
<evidence type="ECO:0000259" key="6">
    <source>
        <dbReference type="PROSITE" id="PS50110"/>
    </source>
</evidence>
<dbReference type="KEGG" id="gsu:GSU1414"/>
<dbReference type="InterPro" id="IPR036097">
    <property type="entry name" value="HisK_dim/P_sf"/>
</dbReference>
<dbReference type="SUPFAM" id="SSF52172">
    <property type="entry name" value="CheY-like"/>
    <property type="match status" value="1"/>
</dbReference>
<dbReference type="Pfam" id="PF00512">
    <property type="entry name" value="HisKA"/>
    <property type="match status" value="1"/>
</dbReference>
<dbReference type="PANTHER" id="PTHR43065:SF42">
    <property type="entry name" value="TWO-COMPONENT SENSOR PPRA"/>
    <property type="match status" value="1"/>
</dbReference>
<dbReference type="Gene3D" id="3.30.450.20">
    <property type="entry name" value="PAS domain"/>
    <property type="match status" value="3"/>
</dbReference>
<dbReference type="InterPro" id="IPR001789">
    <property type="entry name" value="Sig_transdc_resp-reg_receiver"/>
</dbReference>
<reference evidence="11" key="2">
    <citation type="submission" date="2010-02" db="PDB data bank">
        <title>The Crystal Structure of a PAS Domain from a Sensory Box Histidine Kinase Regulator from Geobacter sulfurreducens to 2.5A.</title>
        <authorList>
            <person name="Stein A.J."/>
            <person name="Weger A."/>
            <person name="Duggan E."/>
            <person name="Clancy S."/>
            <person name="Joachimiak A."/>
        </authorList>
    </citation>
    <scope>X-RAY CRYSTALLOGRAPHY (2.49 ANGSTROMS) OF 87-200</scope>
    <scope>DISULFIDE BONDS</scope>
</reference>
<dbReference type="InterPro" id="IPR005467">
    <property type="entry name" value="His_kinase_dom"/>
</dbReference>
<dbReference type="PATRIC" id="fig|243231.5.peg.1460"/>
<feature type="modified residue" description="4-aspartylphosphate" evidence="4">
    <location>
        <position position="757"/>
    </location>
</feature>
<dbReference type="EC" id="2.7.13.3" evidence="2"/>
<gene>
    <name evidence="9" type="ordered locus">GSU1414</name>
</gene>
<dbReference type="PDBsum" id="3LUQ"/>
<dbReference type="SMR" id="Q74DA3"/>
<evidence type="ECO:0000256" key="4">
    <source>
        <dbReference type="PROSITE-ProRule" id="PRU00169"/>
    </source>
</evidence>
<evidence type="ECO:0007829" key="11">
    <source>
        <dbReference type="PDB" id="3LUQ"/>
    </source>
</evidence>
<keyword evidence="9" id="KW-0808">Transferase</keyword>
<evidence type="ECO:0000259" key="8">
    <source>
        <dbReference type="PROSITE" id="PS50113"/>
    </source>
</evidence>
<protein>
    <recommendedName>
        <fullName evidence="2">histidine kinase</fullName>
        <ecNumber evidence="2">2.7.13.3</ecNumber>
    </recommendedName>
</protein>
<dbReference type="Pfam" id="PF02518">
    <property type="entry name" value="HATPase_c"/>
    <property type="match status" value="1"/>
</dbReference>
<evidence type="ECO:0000256" key="1">
    <source>
        <dbReference type="ARBA" id="ARBA00000085"/>
    </source>
</evidence>
<dbReference type="PDB" id="3LUQ">
    <property type="method" value="X-ray"/>
    <property type="resolution" value="2.49 A"/>
    <property type="chains" value="A/B/C/D=87-200"/>
</dbReference>
<dbReference type="InterPro" id="IPR003661">
    <property type="entry name" value="HisK_dim/P_dom"/>
</dbReference>
<evidence type="ECO:0000313" key="10">
    <source>
        <dbReference type="Proteomes" id="UP000000577"/>
    </source>
</evidence>
<dbReference type="GO" id="GO:0000155">
    <property type="term" value="F:phosphorelay sensor kinase activity"/>
    <property type="evidence" value="ECO:0000318"/>
    <property type="project" value="GO_Central"/>
</dbReference>
<dbReference type="PROSITE" id="PS50109">
    <property type="entry name" value="HIS_KIN"/>
    <property type="match status" value="1"/>
</dbReference>
<dbReference type="Proteomes" id="UP000000577">
    <property type="component" value="Chromosome"/>
</dbReference>
<dbReference type="PROSITE" id="PS50110">
    <property type="entry name" value="RESPONSE_REGULATORY"/>
    <property type="match status" value="1"/>
</dbReference>
<sequence>MELSLRALVGRKCYSVRGMGVPCRNCPAAIAVEAGTPSDAELIQPRPEHCPGPPGTWLTTASPLRDDNGAVVGVVVLTFNGVQTGASDERLRLFTEHAPAALAMFDREMRYLAVSRRWREDYGLGDGDILGMSHYDIFPEIGEEWKSVHRRGLAGEVIRVEEDCFVRADGRTQWLRWEVRPWYEGEGRVGGVVIFTEDITRAKVSERELRLARFCMDESAIAIFSVAENGRIIDANRRACEGLGYSRDELCSLTVFDIDPTFSDDSWLRHRANIRERGSGTIETLHRRKDGSVFPVEITVTYLDFEGERFSFSFAHDITERKQAEAAVRESEEKFRNIFQDHAAAKLIIDPESGAIVDANNAAALFYGWSVAELCGMKISKINTLPFSQVKEEMDKARNSGNTRFEFQHRKADGSIVDVEVYSSKVRIGGKEYLHSIIHDITEKRKLGDQLRQAQKMESIGTFAGGVAHDFNNILTVITGCGSMLRLKLEQHPQFLPLLDQILKSSEKAATLTRSLLAFSRKQVIVPKQHDLAEIVADMEKFLQRIIGEDIDLKFSLPSYGLPVSVDQGQIEQVIVNLAANARDAMTEGGMLAIGADMVRLDTISASLHGCRPGDYALLTVTDSGIGMDDATKEKIFDPFFTTKPVGKGTGLGLAMVYGIIKQHDGVITVYTEVGRGTTFRIYLPLAAGAREHADATPVFPGGNETIMLVEDDESVRTTTADILTMFGYRVVTAGDGAEAIERYRATGEDIALVILDVIMPRMNGRQVHDELLKINPAVKVVYTSGYTADLIENKGVLDAGIQFVPKPLLPQDILTAIRRVLDGREVLPSLHHEHEPAEVEPQS</sequence>
<dbReference type="Pfam" id="PF00072">
    <property type="entry name" value="Response_reg"/>
    <property type="match status" value="1"/>
</dbReference>
<dbReference type="SMART" id="SM00448">
    <property type="entry name" value="REC"/>
    <property type="match status" value="1"/>
</dbReference>
<dbReference type="Gene3D" id="1.10.287.130">
    <property type="match status" value="1"/>
</dbReference>
<dbReference type="Pfam" id="PF08448">
    <property type="entry name" value="PAS_4"/>
    <property type="match status" value="1"/>
</dbReference>
<dbReference type="InParanoid" id="Q74DA3"/>
<dbReference type="InterPro" id="IPR035965">
    <property type="entry name" value="PAS-like_dom_sf"/>
</dbReference>
<dbReference type="InterPro" id="IPR003594">
    <property type="entry name" value="HATPase_dom"/>
</dbReference>
<dbReference type="Gene3D" id="3.30.565.10">
    <property type="entry name" value="Histidine kinase-like ATPase, C-terminal domain"/>
    <property type="match status" value="1"/>
</dbReference>
<feature type="domain" description="Response regulatory" evidence="6">
    <location>
        <begin position="706"/>
        <end position="822"/>
    </location>
</feature>
<dbReference type="InterPro" id="IPR013656">
    <property type="entry name" value="PAS_4"/>
</dbReference>
<feature type="domain" description="PAS" evidence="7">
    <location>
        <begin position="331"/>
        <end position="401"/>
    </location>
</feature>
<dbReference type="PANTHER" id="PTHR43065">
    <property type="entry name" value="SENSOR HISTIDINE KINASE"/>
    <property type="match status" value="1"/>
</dbReference>
<evidence type="ECO:0000256" key="2">
    <source>
        <dbReference type="ARBA" id="ARBA00012438"/>
    </source>
</evidence>
<evidence type="ECO:0000313" key="9">
    <source>
        <dbReference type="EMBL" id="AAR34789.1"/>
    </source>
</evidence>
<evidence type="ECO:0000256" key="3">
    <source>
        <dbReference type="ARBA" id="ARBA00022553"/>
    </source>
</evidence>
<feature type="domain" description="Histidine kinase" evidence="5">
    <location>
        <begin position="466"/>
        <end position="688"/>
    </location>
</feature>
<accession>Q74DA3</accession>
<reference evidence="9 10" key="1">
    <citation type="journal article" date="2003" name="Science">
        <title>Genome of Geobacter sulfurreducens: metal reduction in subsurface environments.</title>
        <authorList>
            <person name="Methe B.A."/>
            <person name="Nelson K.E."/>
            <person name="Eisen J.A."/>
            <person name="Paulsen I.T."/>
            <person name="Nelson W."/>
            <person name="Heidelberg J.F."/>
            <person name="Wu D."/>
            <person name="Wu M."/>
            <person name="Ward N."/>
            <person name="Beanan M.J."/>
            <person name="Dodson R.J."/>
            <person name="Madupu R."/>
            <person name="Brinkac L.M."/>
            <person name="Daugherty S.C."/>
            <person name="DeBoy R.T."/>
            <person name="Durkin A.S."/>
            <person name="Gwinn M."/>
            <person name="Kolonay J.F."/>
            <person name="Sullivan S.A."/>
            <person name="Haft D.H."/>
            <person name="Selengut J."/>
            <person name="Davidsen T.M."/>
            <person name="Zafar N."/>
            <person name="White O."/>
            <person name="Tran B."/>
            <person name="Romero C."/>
            <person name="Forberger H.A."/>
            <person name="Weidman J."/>
            <person name="Khouri H."/>
            <person name="Feldblyum T.V."/>
            <person name="Utterback T.R."/>
            <person name="Van Aken S.E."/>
            <person name="Lovley D.R."/>
            <person name="Fraser C.M."/>
        </authorList>
    </citation>
    <scope>NUCLEOTIDE SEQUENCE [LARGE SCALE GENOMIC DNA]</scope>
    <source>
        <strain evidence="10">ATCC 51573 / DSM 12127 / PCA</strain>
    </source>
</reference>
<dbReference type="CDD" id="cd00156">
    <property type="entry name" value="REC"/>
    <property type="match status" value="1"/>
</dbReference>
<dbReference type="InterPro" id="IPR000014">
    <property type="entry name" value="PAS"/>
</dbReference>
<dbReference type="SMART" id="SM00387">
    <property type="entry name" value="HATPase_c"/>
    <property type="match status" value="1"/>
</dbReference>
<feature type="disulfide bond" description="Interchain" evidence="11">
    <location>
        <position position="164"/>
    </location>
</feature>
<dbReference type="CDD" id="cd00130">
    <property type="entry name" value="PAS"/>
    <property type="match status" value="3"/>
</dbReference>
<keyword evidence="10" id="KW-1185">Reference proteome</keyword>
<dbReference type="SUPFAM" id="SSF55785">
    <property type="entry name" value="PYP-like sensor domain (PAS domain)"/>
    <property type="match status" value="3"/>
</dbReference>
<evidence type="ECO:0000259" key="5">
    <source>
        <dbReference type="PROSITE" id="PS50109"/>
    </source>
</evidence>
<dbReference type="Gene3D" id="3.40.50.2300">
    <property type="match status" value="1"/>
</dbReference>
<dbReference type="OrthoDB" id="9761263at2"/>
<dbReference type="PROSITE" id="PS50112">
    <property type="entry name" value="PAS"/>
    <property type="match status" value="2"/>
</dbReference>
<dbReference type="InterPro" id="IPR001610">
    <property type="entry name" value="PAC"/>
</dbReference>
<dbReference type="SUPFAM" id="SSF47384">
    <property type="entry name" value="Homodimeric domain of signal transducing histidine kinase"/>
    <property type="match status" value="1"/>
</dbReference>
<dbReference type="SMART" id="SM00388">
    <property type="entry name" value="HisKA"/>
    <property type="match status" value="1"/>
</dbReference>
<dbReference type="HOGENOM" id="CLU_000445_114_51_7"/>
<name>Q74DA3_GEOSL</name>
<dbReference type="EnsemblBacteria" id="AAR34789">
    <property type="protein sequence ID" value="AAR34789"/>
    <property type="gene ID" value="GSU1414"/>
</dbReference>
<dbReference type="InterPro" id="IPR000700">
    <property type="entry name" value="PAS-assoc_C"/>
</dbReference>
<keyword evidence="9" id="KW-0418">Kinase</keyword>
<dbReference type="CDD" id="cd00082">
    <property type="entry name" value="HisKA"/>
    <property type="match status" value="1"/>
</dbReference>
<organism evidence="9 10">
    <name type="scientific">Geobacter sulfurreducens (strain ATCC 51573 / DSM 12127 / PCA)</name>
    <dbReference type="NCBI Taxonomy" id="243231"/>
    <lineage>
        <taxon>Bacteria</taxon>
        <taxon>Pseudomonadati</taxon>
        <taxon>Thermodesulfobacteriota</taxon>
        <taxon>Desulfuromonadia</taxon>
        <taxon>Geobacterales</taxon>
        <taxon>Geobacteraceae</taxon>
        <taxon>Geobacter</taxon>
    </lineage>
</organism>
<dbReference type="InterPro" id="IPR004358">
    <property type="entry name" value="Sig_transdc_His_kin-like_C"/>
</dbReference>
<dbReference type="SMART" id="SM00086">
    <property type="entry name" value="PAC"/>
    <property type="match status" value="3"/>
</dbReference>
<feature type="domain" description="PAS" evidence="7">
    <location>
        <begin position="216"/>
        <end position="250"/>
    </location>
</feature>
<feature type="domain" description="PAC" evidence="8">
    <location>
        <begin position="280"/>
        <end position="330"/>
    </location>
</feature>
<dbReference type="Pfam" id="PF13426">
    <property type="entry name" value="PAS_9"/>
    <property type="match status" value="2"/>
</dbReference>
<reference evidence="9 10" key="3">
    <citation type="journal article" date="2012" name="BMC Genomics">
        <title>Comparative genomic analysis of Geobacter sulfurreducens KN400, a strain with enhanced capacity for extracellular electron transfer and electricity production.</title>
        <authorList>
            <person name="Butler J.E."/>
            <person name="Young N.D."/>
            <person name="Aklujkar M."/>
            <person name="Lovley D.R."/>
        </authorList>
    </citation>
    <scope>NUCLEOTIDE SEQUENCE [LARGE SCALE GENOMIC DNA]</scope>
    <source>
        <strain evidence="10">ATCC 51573 / DSM 12127 / PCA</strain>
    </source>
</reference>
<dbReference type="AlphaFoldDB" id="Q74DA3"/>
<dbReference type="InterPro" id="IPR036890">
    <property type="entry name" value="HATPase_C_sf"/>
</dbReference>
<dbReference type="EvolutionaryTrace" id="Q74DA3"/>
<dbReference type="GO" id="GO:0007165">
    <property type="term" value="P:signal transduction"/>
    <property type="evidence" value="ECO:0000318"/>
    <property type="project" value="GO_Central"/>
</dbReference>
<dbReference type="SMART" id="SM00091">
    <property type="entry name" value="PAS"/>
    <property type="match status" value="3"/>
</dbReference>
<evidence type="ECO:0000259" key="7">
    <source>
        <dbReference type="PROSITE" id="PS50112"/>
    </source>
</evidence>
<dbReference type="PROSITE" id="PS50113">
    <property type="entry name" value="PAC"/>
    <property type="match status" value="2"/>
</dbReference>